<evidence type="ECO:0000313" key="1">
    <source>
        <dbReference type="EMBL" id="RMB60440.1"/>
    </source>
</evidence>
<reference evidence="1 2" key="1">
    <citation type="submission" date="2018-10" db="EMBL/GenBank/DDBJ databases">
        <title>Dokdonia luteus sp. nov., isolated from sea water.</title>
        <authorList>
            <person name="Zhou L.Y."/>
            <person name="Du Z.J."/>
        </authorList>
    </citation>
    <scope>NUCLEOTIDE SEQUENCE [LARGE SCALE GENOMIC DNA]</scope>
    <source>
        <strain evidence="1 2">SH27</strain>
    </source>
</reference>
<dbReference type="EMBL" id="REFV01000005">
    <property type="protein sequence ID" value="RMB60440.1"/>
    <property type="molecule type" value="Genomic_DNA"/>
</dbReference>
<name>A0A3M0G5X4_9FLAO</name>
<organism evidence="1 2">
    <name type="scientific">Dokdonia sinensis</name>
    <dbReference type="NCBI Taxonomy" id="2479847"/>
    <lineage>
        <taxon>Bacteria</taxon>
        <taxon>Pseudomonadati</taxon>
        <taxon>Bacteroidota</taxon>
        <taxon>Flavobacteriia</taxon>
        <taxon>Flavobacteriales</taxon>
        <taxon>Flavobacteriaceae</taxon>
        <taxon>Dokdonia</taxon>
    </lineage>
</organism>
<comment type="caution">
    <text evidence="1">The sequence shown here is derived from an EMBL/GenBank/DDBJ whole genome shotgun (WGS) entry which is preliminary data.</text>
</comment>
<dbReference type="AlphaFoldDB" id="A0A3M0G5X4"/>
<protein>
    <submittedName>
        <fullName evidence="1">Uncharacterized protein</fullName>
    </submittedName>
</protein>
<accession>A0A3M0G5X4</accession>
<keyword evidence="2" id="KW-1185">Reference proteome</keyword>
<evidence type="ECO:0000313" key="2">
    <source>
        <dbReference type="Proteomes" id="UP000281985"/>
    </source>
</evidence>
<sequence length="73" mass="8035">MVPALSDMCVDEQRSGIALIFMWIPLLQRTAALNNDSPLNGRYFGIGPESVWRAVLALFLDIKKGPTDFSIGP</sequence>
<proteinExistence type="predicted"/>
<dbReference type="Proteomes" id="UP000281985">
    <property type="component" value="Unassembled WGS sequence"/>
</dbReference>
<gene>
    <name evidence="1" type="ORF">EAX61_06350</name>
</gene>